<sequence>MLGHGDYFYGLCVFLLTFGCLFDNSSAYLDRQDLSKRFGAALFEPDLPWLLENRNERLESDTDYSDTPWTPNFAYDSVEDPLYTALFLAAQAVSLSKKAPILKHDDGINEAGINVSAVNIVPDQRQRVLSKMLPSEQRGGDHQRATIEQEPIQFGGLEQYQLHRNEQHRLPNHPSLRIRSEEIRLLPLLAELERSMELRSRRELDLTRRTLNGEAVPYGFSDEHIDPKIETIPRRVRRDDNPAVSSTPKGLRSYLVWKLVDGCESNVDKLNRGIWTGKMTRCLECEFTDRKALITWQYLSPPSGGMAAGHQKIVTTGRYVNPSQTGLFNIGLEHPILADDRWLDLTRE</sequence>
<evidence type="ECO:0000313" key="2">
    <source>
        <dbReference type="Proteomes" id="UP000008909"/>
    </source>
</evidence>
<keyword evidence="2" id="KW-1185">Reference proteome</keyword>
<proteinExistence type="predicted"/>
<organism evidence="1 2">
    <name type="scientific">Clonorchis sinensis</name>
    <name type="common">Chinese liver fluke</name>
    <dbReference type="NCBI Taxonomy" id="79923"/>
    <lineage>
        <taxon>Eukaryota</taxon>
        <taxon>Metazoa</taxon>
        <taxon>Spiralia</taxon>
        <taxon>Lophotrochozoa</taxon>
        <taxon>Platyhelminthes</taxon>
        <taxon>Trematoda</taxon>
        <taxon>Digenea</taxon>
        <taxon>Opisthorchiida</taxon>
        <taxon>Opisthorchiata</taxon>
        <taxon>Opisthorchiidae</taxon>
        <taxon>Clonorchis</taxon>
    </lineage>
</organism>
<protein>
    <submittedName>
        <fullName evidence="1">Uncharacterized protein</fullName>
    </submittedName>
</protein>
<dbReference type="AlphaFoldDB" id="G7YPH1"/>
<reference evidence="1" key="1">
    <citation type="journal article" date="2011" name="Genome Biol.">
        <title>The draft genome of the carcinogenic human liver fluke Clonorchis sinensis.</title>
        <authorList>
            <person name="Wang X."/>
            <person name="Chen W."/>
            <person name="Huang Y."/>
            <person name="Sun J."/>
            <person name="Men J."/>
            <person name="Liu H."/>
            <person name="Luo F."/>
            <person name="Guo L."/>
            <person name="Lv X."/>
            <person name="Deng C."/>
            <person name="Zhou C."/>
            <person name="Fan Y."/>
            <person name="Li X."/>
            <person name="Huang L."/>
            <person name="Hu Y."/>
            <person name="Liang C."/>
            <person name="Hu X."/>
            <person name="Xu J."/>
            <person name="Yu X."/>
        </authorList>
    </citation>
    <scope>NUCLEOTIDE SEQUENCE [LARGE SCALE GENOMIC DNA]</scope>
    <source>
        <strain evidence="1">Henan</strain>
    </source>
</reference>
<dbReference type="Proteomes" id="UP000008909">
    <property type="component" value="Unassembled WGS sequence"/>
</dbReference>
<reference key="2">
    <citation type="submission" date="2011-10" db="EMBL/GenBank/DDBJ databases">
        <title>The genome and transcriptome sequence of Clonorchis sinensis provide insights into the carcinogenic liver fluke.</title>
        <authorList>
            <person name="Wang X."/>
            <person name="Huang Y."/>
            <person name="Chen W."/>
            <person name="Liu H."/>
            <person name="Guo L."/>
            <person name="Chen Y."/>
            <person name="Luo F."/>
            <person name="Zhou W."/>
            <person name="Sun J."/>
            <person name="Mao Q."/>
            <person name="Liang P."/>
            <person name="Zhou C."/>
            <person name="Tian Y."/>
            <person name="Men J."/>
            <person name="Lv X."/>
            <person name="Huang L."/>
            <person name="Zhou J."/>
            <person name="Hu Y."/>
            <person name="Li R."/>
            <person name="Zhang F."/>
            <person name="Lei H."/>
            <person name="Li X."/>
            <person name="Hu X."/>
            <person name="Liang C."/>
            <person name="Xu J."/>
            <person name="Wu Z."/>
            <person name="Yu X."/>
        </authorList>
    </citation>
    <scope>NUCLEOTIDE SEQUENCE</scope>
    <source>
        <strain>Henan</strain>
    </source>
</reference>
<dbReference type="EMBL" id="DF143930">
    <property type="protein sequence ID" value="GAA54852.1"/>
    <property type="molecule type" value="Genomic_DNA"/>
</dbReference>
<accession>G7YPH1</accession>
<evidence type="ECO:0000313" key="1">
    <source>
        <dbReference type="EMBL" id="GAA54852.1"/>
    </source>
</evidence>
<gene>
    <name evidence="1" type="ORF">CLF_105839</name>
</gene>
<name>G7YPH1_CLOSI</name>